<dbReference type="Pfam" id="PF01510">
    <property type="entry name" value="Amidase_2"/>
    <property type="match status" value="1"/>
</dbReference>
<gene>
    <name evidence="4" type="ORF">SAMN05216252_106259</name>
</gene>
<dbReference type="Gene3D" id="3.40.80.10">
    <property type="entry name" value="Peptidoglycan recognition protein-like"/>
    <property type="match status" value="1"/>
</dbReference>
<proteinExistence type="inferred from homology"/>
<organism evidence="4 5">
    <name type="scientific">Actinacidiphila glaucinigra</name>
    <dbReference type="NCBI Taxonomy" id="235986"/>
    <lineage>
        <taxon>Bacteria</taxon>
        <taxon>Bacillati</taxon>
        <taxon>Actinomycetota</taxon>
        <taxon>Actinomycetes</taxon>
        <taxon>Kitasatosporales</taxon>
        <taxon>Streptomycetaceae</taxon>
        <taxon>Actinacidiphila</taxon>
    </lineage>
</organism>
<protein>
    <submittedName>
        <fullName evidence="4">Putative peptidoglycan binding domain-containing protein</fullName>
    </submittedName>
</protein>
<evidence type="ECO:0000313" key="4">
    <source>
        <dbReference type="EMBL" id="SNS50625.1"/>
    </source>
</evidence>
<keyword evidence="5" id="KW-1185">Reference proteome</keyword>
<dbReference type="GO" id="GO:0008745">
    <property type="term" value="F:N-acetylmuramoyl-L-alanine amidase activity"/>
    <property type="evidence" value="ECO:0007669"/>
    <property type="project" value="InterPro"/>
</dbReference>
<dbReference type="InterPro" id="IPR002477">
    <property type="entry name" value="Peptidoglycan-bd-like"/>
</dbReference>
<dbReference type="CDD" id="cd06583">
    <property type="entry name" value="PGRP"/>
    <property type="match status" value="1"/>
</dbReference>
<dbReference type="GO" id="GO:0009253">
    <property type="term" value="P:peptidoglycan catabolic process"/>
    <property type="evidence" value="ECO:0007669"/>
    <property type="project" value="InterPro"/>
</dbReference>
<evidence type="ECO:0000256" key="2">
    <source>
        <dbReference type="SAM" id="MobiDB-lite"/>
    </source>
</evidence>
<dbReference type="PANTHER" id="PTHR11022">
    <property type="entry name" value="PEPTIDOGLYCAN RECOGNITION PROTEIN"/>
    <property type="match status" value="1"/>
</dbReference>
<dbReference type="InterPro" id="IPR006619">
    <property type="entry name" value="PGRP_domain_met/bac"/>
</dbReference>
<dbReference type="SUPFAM" id="SSF47090">
    <property type="entry name" value="PGBD-like"/>
    <property type="match status" value="1"/>
</dbReference>
<dbReference type="SMART" id="SM00701">
    <property type="entry name" value="PGRP"/>
    <property type="match status" value="1"/>
</dbReference>
<feature type="domain" description="Peptidoglycan recognition protein family" evidence="3">
    <location>
        <begin position="3"/>
        <end position="138"/>
    </location>
</feature>
<dbReference type="RefSeq" id="WP_220093290.1">
    <property type="nucleotide sequence ID" value="NZ_FZOF01000006.1"/>
</dbReference>
<dbReference type="AlphaFoldDB" id="A0A239F1B9"/>
<evidence type="ECO:0000313" key="5">
    <source>
        <dbReference type="Proteomes" id="UP000198280"/>
    </source>
</evidence>
<feature type="compositionally biased region" description="Pro residues" evidence="2">
    <location>
        <begin position="167"/>
        <end position="182"/>
    </location>
</feature>
<dbReference type="PANTHER" id="PTHR11022:SF41">
    <property type="entry name" value="PEPTIDOGLYCAN-RECOGNITION PROTEIN LC-RELATED"/>
    <property type="match status" value="1"/>
</dbReference>
<dbReference type="GO" id="GO:0008270">
    <property type="term" value="F:zinc ion binding"/>
    <property type="evidence" value="ECO:0007669"/>
    <property type="project" value="InterPro"/>
</dbReference>
<dbReference type="InterPro" id="IPR002502">
    <property type="entry name" value="Amidase_domain"/>
</dbReference>
<dbReference type="InterPro" id="IPR036366">
    <property type="entry name" value="PGBDSf"/>
</dbReference>
<accession>A0A239F1B9</accession>
<dbReference type="Proteomes" id="UP000198280">
    <property type="component" value="Unassembled WGS sequence"/>
</dbReference>
<name>A0A239F1B9_9ACTN</name>
<dbReference type="Pfam" id="PF01471">
    <property type="entry name" value="PG_binding_1"/>
    <property type="match status" value="1"/>
</dbReference>
<dbReference type="EMBL" id="FZOF01000006">
    <property type="protein sequence ID" value="SNS50625.1"/>
    <property type="molecule type" value="Genomic_DNA"/>
</dbReference>
<dbReference type="Gene3D" id="1.10.101.10">
    <property type="entry name" value="PGBD-like superfamily/PGBD"/>
    <property type="match status" value="1"/>
</dbReference>
<feature type="region of interest" description="Disordered" evidence="2">
    <location>
        <begin position="161"/>
        <end position="183"/>
    </location>
</feature>
<evidence type="ECO:0000259" key="3">
    <source>
        <dbReference type="SMART" id="SM00701"/>
    </source>
</evidence>
<evidence type="ECO:0000256" key="1">
    <source>
        <dbReference type="ARBA" id="ARBA00007553"/>
    </source>
</evidence>
<dbReference type="InterPro" id="IPR015510">
    <property type="entry name" value="PGRP"/>
</dbReference>
<dbReference type="InterPro" id="IPR036505">
    <property type="entry name" value="Amidase/PGRP_sf"/>
</dbReference>
<dbReference type="InterPro" id="IPR036365">
    <property type="entry name" value="PGBD-like_sf"/>
</dbReference>
<sequence>MSLSIVSRKAWGAKPWDGSPDQVSLSERTEFFVHYHGGVPAHSTGVAVPREVEKIHLANKWAGVGYNFMVDQDGTIYEGRGWSLQGAHCPDHNVSGFGVYVAIGGDQKPTDKALASVRALYDEACKKTGRALAKRGHKDGFATACPGVHLYAWVKDGMPAPKGSKPPVEPPKGPKPPAPKPPVSRIVDLSAGVKPGAKHKQVRELQQLLIKAGYGPIKGAVTDFYGPETMRAVARFHDRNPKYRTGLHDPRIGPKGFVALQKQAGRR</sequence>
<reference evidence="4 5" key="1">
    <citation type="submission" date="2017-06" db="EMBL/GenBank/DDBJ databases">
        <authorList>
            <person name="Kim H.J."/>
            <person name="Triplett B.A."/>
        </authorList>
    </citation>
    <scope>NUCLEOTIDE SEQUENCE [LARGE SCALE GENOMIC DNA]</scope>
    <source>
        <strain evidence="4 5">CGMCC 4.1858</strain>
    </source>
</reference>
<dbReference type="SUPFAM" id="SSF55846">
    <property type="entry name" value="N-acetylmuramoyl-L-alanine amidase-like"/>
    <property type="match status" value="1"/>
</dbReference>
<comment type="similarity">
    <text evidence="1">Belongs to the N-acetylmuramoyl-L-alanine amidase 2 family.</text>
</comment>